<dbReference type="PANTHER" id="PTHR30538:SF1">
    <property type="entry name" value="L-LYSINE 2,3-AMINOMUTASE"/>
    <property type="match status" value="1"/>
</dbReference>
<evidence type="ECO:0000256" key="14">
    <source>
        <dbReference type="PIRSR" id="PIRSR004911-1"/>
    </source>
</evidence>
<evidence type="ECO:0000259" key="15">
    <source>
        <dbReference type="Pfam" id="PF04055"/>
    </source>
</evidence>
<comment type="cofactor">
    <cofactor evidence="3">
        <name>[4Fe-4S] cluster</name>
        <dbReference type="ChEBI" id="CHEBI:49883"/>
    </cofactor>
</comment>
<dbReference type="InterPro" id="IPR013785">
    <property type="entry name" value="Aldolase_TIM"/>
</dbReference>
<evidence type="ECO:0000256" key="7">
    <source>
        <dbReference type="ARBA" id="ARBA00022691"/>
    </source>
</evidence>
<dbReference type="EMBL" id="MIQH01000597">
    <property type="protein sequence ID" value="OIR24621.1"/>
    <property type="molecule type" value="Genomic_DNA"/>
</dbReference>
<keyword evidence="11 14" id="KW-0411">Iron-sulfur</keyword>
<comment type="cofactor">
    <cofactor evidence="2">
        <name>pyridoxal 5'-phosphate</name>
        <dbReference type="ChEBI" id="CHEBI:597326"/>
    </cofactor>
</comment>
<evidence type="ECO:0000256" key="13">
    <source>
        <dbReference type="ARBA" id="ARBA00030756"/>
    </source>
</evidence>
<accession>A0A1J5UFD4</accession>
<dbReference type="InterPro" id="IPR022462">
    <property type="entry name" value="EpmB"/>
</dbReference>
<dbReference type="AlphaFoldDB" id="A0A1J5UFD4"/>
<evidence type="ECO:0000313" key="17">
    <source>
        <dbReference type="Proteomes" id="UP000182798"/>
    </source>
</evidence>
<dbReference type="SFLD" id="SFLDS00029">
    <property type="entry name" value="Radical_SAM"/>
    <property type="match status" value="1"/>
</dbReference>
<evidence type="ECO:0000256" key="1">
    <source>
        <dbReference type="ARBA" id="ARBA00001352"/>
    </source>
</evidence>
<dbReference type="SFLD" id="SFLDF00314">
    <property type="entry name" value="L-lysine_2_3-aminomutase_(yjeK"/>
    <property type="match status" value="1"/>
</dbReference>
<keyword evidence="12" id="KW-0413">Isomerase</keyword>
<dbReference type="PIRSF" id="PIRSF004911">
    <property type="entry name" value="DUF160"/>
    <property type="match status" value="1"/>
</dbReference>
<keyword evidence="10" id="KW-0408">Iron</keyword>
<dbReference type="SFLD" id="SFLDG01070">
    <property type="entry name" value="PLP-dependent"/>
    <property type="match status" value="1"/>
</dbReference>
<dbReference type="RefSeq" id="WP_071564483.1">
    <property type="nucleotide sequence ID" value="NZ_MIQH01000597.1"/>
</dbReference>
<evidence type="ECO:0000256" key="10">
    <source>
        <dbReference type="ARBA" id="ARBA00023004"/>
    </source>
</evidence>
<evidence type="ECO:0000256" key="3">
    <source>
        <dbReference type="ARBA" id="ARBA00001966"/>
    </source>
</evidence>
<dbReference type="NCBIfam" id="TIGR00238">
    <property type="entry name" value="KamA family radical SAM protein"/>
    <property type="match status" value="1"/>
</dbReference>
<dbReference type="InterPro" id="IPR007197">
    <property type="entry name" value="rSAM"/>
</dbReference>
<keyword evidence="9" id="KW-0663">Pyridoxal phosphate</keyword>
<keyword evidence="8 14" id="KW-0479">Metal-binding</keyword>
<dbReference type="Pfam" id="PF04055">
    <property type="entry name" value="Radical_SAM"/>
    <property type="match status" value="1"/>
</dbReference>
<protein>
    <recommendedName>
        <fullName evidence="5">L-lysine 2,3-aminomutase</fullName>
    </recommendedName>
    <alternativeName>
        <fullName evidence="13">EF-P post-translational modification enzyme B</fullName>
    </alternativeName>
</protein>
<evidence type="ECO:0000256" key="12">
    <source>
        <dbReference type="ARBA" id="ARBA00023235"/>
    </source>
</evidence>
<dbReference type="InterPro" id="IPR058240">
    <property type="entry name" value="rSAM_sf"/>
</dbReference>
<dbReference type="Proteomes" id="UP000182798">
    <property type="component" value="Unassembled WGS sequence"/>
</dbReference>
<comment type="similarity">
    <text evidence="4">Belongs to the radical SAM superfamily. KamA family.</text>
</comment>
<gene>
    <name evidence="16" type="ORF">BGC33_11145</name>
</gene>
<dbReference type="GO" id="GO:0046872">
    <property type="term" value="F:metal ion binding"/>
    <property type="evidence" value="ECO:0007669"/>
    <property type="project" value="UniProtKB-KW"/>
</dbReference>
<dbReference type="InterPro" id="IPR003739">
    <property type="entry name" value="Lys_aminomutase/Glu_NH3_mut"/>
</dbReference>
<evidence type="ECO:0000256" key="8">
    <source>
        <dbReference type="ARBA" id="ARBA00022723"/>
    </source>
</evidence>
<proteinExistence type="inferred from homology"/>
<feature type="domain" description="Radical SAM core" evidence="15">
    <location>
        <begin position="95"/>
        <end position="201"/>
    </location>
</feature>
<comment type="catalytic activity">
    <reaction evidence="1">
        <text>L-lysine = D-beta-lysine</text>
        <dbReference type="Rhea" id="RHEA:44148"/>
        <dbReference type="ChEBI" id="CHEBI:32551"/>
        <dbReference type="ChEBI" id="CHEBI:84138"/>
    </reaction>
</comment>
<keyword evidence="7" id="KW-0949">S-adenosyl-L-methionine</keyword>
<dbReference type="CDD" id="cd01335">
    <property type="entry name" value="Radical_SAM"/>
    <property type="match status" value="1"/>
</dbReference>
<dbReference type="GO" id="GO:0016853">
    <property type="term" value="F:isomerase activity"/>
    <property type="evidence" value="ECO:0007669"/>
    <property type="project" value="UniProtKB-KW"/>
</dbReference>
<feature type="binding site" evidence="14">
    <location>
        <position position="100"/>
    </location>
    <ligand>
        <name>[4Fe-4S] cluster</name>
        <dbReference type="ChEBI" id="CHEBI:49883"/>
        <note>4Fe-4S-S-AdoMet</note>
    </ligand>
</feature>
<feature type="binding site" evidence="14">
    <location>
        <position position="104"/>
    </location>
    <ligand>
        <name>[4Fe-4S] cluster</name>
        <dbReference type="ChEBI" id="CHEBI:49883"/>
        <note>4Fe-4S-S-AdoMet</note>
    </ligand>
</feature>
<evidence type="ECO:0000313" key="16">
    <source>
        <dbReference type="EMBL" id="OIR24621.1"/>
    </source>
</evidence>
<evidence type="ECO:0000256" key="9">
    <source>
        <dbReference type="ARBA" id="ARBA00022898"/>
    </source>
</evidence>
<dbReference type="Gene3D" id="3.20.20.70">
    <property type="entry name" value="Aldolase class I"/>
    <property type="match status" value="1"/>
</dbReference>
<comment type="caution">
    <text evidence="16">The sequence shown here is derived from an EMBL/GenBank/DDBJ whole genome shotgun (WGS) entry which is preliminary data.</text>
</comment>
<feature type="binding site" evidence="14">
    <location>
        <position position="107"/>
    </location>
    <ligand>
        <name>[4Fe-4S] cluster</name>
        <dbReference type="ChEBI" id="CHEBI:49883"/>
        <note>4Fe-4S-S-AdoMet</note>
    </ligand>
</feature>
<dbReference type="PANTHER" id="PTHR30538">
    <property type="entry name" value="LYSINE 2,3-AMINOMUTASE-RELATED"/>
    <property type="match status" value="1"/>
</dbReference>
<evidence type="ECO:0000256" key="5">
    <source>
        <dbReference type="ARBA" id="ARBA00022363"/>
    </source>
</evidence>
<sequence length="311" mass="35441">MSHWQQNTRNTLKGADKCNAFFHSEQFTEQNFPIKIPLEFANLIDKRNPNDPLLKQVLPQIEIEQQGFSVEPLEDEKNSPVAGLIHKYPNRVLLIASRVCAIHCQYCFRQNFNYSEHDAISNWQAIEDYIRTHPQINEVILSGGDPLSLSDEKLQVLINNIERIPHIKNLRFHTRSAVVTPSRITVELVKMLDKTRLSVVLVTHVNHANELSNKFAKAIQQLTRVTLLNQSVLLKDVNDSVSVLSTLSTDLFALGILPYYLHLLDKVSGAEHFLVDDATATKLHRELGKKLSGYLVPRLVRDENLAAKTWL</sequence>
<dbReference type="NCBIfam" id="TIGR03821">
    <property type="entry name" value="EFP_modif_epmB"/>
    <property type="match status" value="1"/>
</dbReference>
<name>A0A1J5UFD4_9GAMM</name>
<reference evidence="17" key="1">
    <citation type="submission" date="2016-09" db="EMBL/GenBank/DDBJ databases">
        <title>Genome Sequence of Bathymodiolus thermophilus sulfur-oxidizing gill endosymbiont.</title>
        <authorList>
            <person name="Ponnudurai R."/>
            <person name="Kleiner M."/>
            <person name="Sayavedra L."/>
            <person name="Thuermer A."/>
            <person name="Felbeck H."/>
            <person name="Schlueter R."/>
            <person name="Schweder T."/>
            <person name="Markert S."/>
        </authorList>
    </citation>
    <scope>NUCLEOTIDE SEQUENCE [LARGE SCALE GENOMIC DNA]</scope>
    <source>
        <strain evidence="17">BAT/CrabSpa'14</strain>
    </source>
</reference>
<dbReference type="OrthoDB" id="9770937at2"/>
<evidence type="ECO:0000256" key="2">
    <source>
        <dbReference type="ARBA" id="ARBA00001933"/>
    </source>
</evidence>
<evidence type="ECO:0000256" key="4">
    <source>
        <dbReference type="ARBA" id="ARBA00008703"/>
    </source>
</evidence>
<evidence type="ECO:0000256" key="6">
    <source>
        <dbReference type="ARBA" id="ARBA00022485"/>
    </source>
</evidence>
<dbReference type="GO" id="GO:0051539">
    <property type="term" value="F:4 iron, 4 sulfur cluster binding"/>
    <property type="evidence" value="ECO:0007669"/>
    <property type="project" value="UniProtKB-KW"/>
</dbReference>
<evidence type="ECO:0000256" key="11">
    <source>
        <dbReference type="ARBA" id="ARBA00023014"/>
    </source>
</evidence>
<dbReference type="SUPFAM" id="SSF102114">
    <property type="entry name" value="Radical SAM enzymes"/>
    <property type="match status" value="1"/>
</dbReference>
<organism evidence="16 17">
    <name type="scientific">Bathymodiolus thermophilus thioautotrophic gill symbiont</name>
    <dbReference type="NCBI Taxonomy" id="2360"/>
    <lineage>
        <taxon>Bacteria</taxon>
        <taxon>Pseudomonadati</taxon>
        <taxon>Pseudomonadota</taxon>
        <taxon>Gammaproteobacteria</taxon>
        <taxon>sulfur-oxidizing symbionts</taxon>
    </lineage>
</organism>
<keyword evidence="6 14" id="KW-0004">4Fe-4S</keyword>